<dbReference type="EMBL" id="SJPG01000001">
    <property type="protein sequence ID" value="TWT61808.1"/>
    <property type="molecule type" value="Genomic_DNA"/>
</dbReference>
<dbReference type="InterPro" id="IPR011990">
    <property type="entry name" value="TPR-like_helical_dom_sf"/>
</dbReference>
<sequence length="812" mass="89371">MELRMCPSCQQSVLDDDVKECPFCGAAMDGSSGPTTPVKPAARKTEAIAAKTKPTAKAEEPVQKKDDDPFAVKPKAPRKVIKLQRKPTAKVNHRVVCPMCDTNGFGTEAVAGKEVKCPNPKCLMPIFTAPELEVVEPEEPKKPLITPVRIFSLVAVLVMAGIGIFFYINLPPAPTPDPGPGPIVNNGNNNIDQVDPEKNDPVNPDVPPTKPPIDVKAFEQTIFQSSIDSALQRSDNRSKPYCRQLNAEAYIANGDLANALEQLEAFDALEMGLNYFKITPLSNIGWAHLKKGDTAAANKSADEALTFSSKLPQKGAEAVRHAVALGSLLVALERYEDARTLLETREDVQDVAQSAARIAIVIESGTFALDESYDWLPKVRWTSPLSFATAYSAAIRGYSTQTAAFIKAVKDPMRKSECLAAYAAAQANLAIQSGVAFQTDQLPEIEGITTEDQNRALAQVLQSLKKDAASEKLSTQIATAMASWEIPPAAVIPPFRSIYDGDYQYGSIKHRAAAHAQLLLARYYALAGEKAKAWEHIEKSLNYTATMGPTQAAADALVKEVDQNRATIQSRLANELNIEEDIRKRTAFNRYRTNANSIATEAQNRIDLESQIYDVTLDWGLSDQYFQAFQADLKSPRTDNFQMIVENTLSTDLLYSLRQSANETAVKEFLAAWPSAADGKSRLESRMEINRLVDAGNIAQVRDLMKRIDLSLHDPLIELRYACRIAEQQNSEVTLDWIAGMNSIADQEVAYRFSGVKMTRRGEIDPFWNATLKRNLSATDKCSRNLGLIEGLNSTDVYKQKVEEPQSGKKKP</sequence>
<evidence type="ECO:0000313" key="4">
    <source>
        <dbReference type="Proteomes" id="UP000316095"/>
    </source>
</evidence>
<dbReference type="AlphaFoldDB" id="A0A5C5XGD1"/>
<evidence type="ECO:0000256" key="2">
    <source>
        <dbReference type="SAM" id="Phobius"/>
    </source>
</evidence>
<dbReference type="Proteomes" id="UP000316095">
    <property type="component" value="Unassembled WGS sequence"/>
</dbReference>
<accession>A0A5C5XGD1</accession>
<dbReference type="SUPFAM" id="SSF48452">
    <property type="entry name" value="TPR-like"/>
    <property type="match status" value="1"/>
</dbReference>
<feature type="transmembrane region" description="Helical" evidence="2">
    <location>
        <begin position="150"/>
        <end position="168"/>
    </location>
</feature>
<proteinExistence type="predicted"/>
<keyword evidence="2" id="KW-1133">Transmembrane helix</keyword>
<feature type="compositionally biased region" description="Basic and acidic residues" evidence="1">
    <location>
        <begin position="56"/>
        <end position="70"/>
    </location>
</feature>
<evidence type="ECO:0000313" key="3">
    <source>
        <dbReference type="EMBL" id="TWT61808.1"/>
    </source>
</evidence>
<comment type="caution">
    <text evidence="3">The sequence shown here is derived from an EMBL/GenBank/DDBJ whole genome shotgun (WGS) entry which is preliminary data.</text>
</comment>
<keyword evidence="4" id="KW-1185">Reference proteome</keyword>
<feature type="compositionally biased region" description="Low complexity" evidence="1">
    <location>
        <begin position="182"/>
        <end position="193"/>
    </location>
</feature>
<protein>
    <recommendedName>
        <fullName evidence="5">Tetratricopeptide repeat protein</fullName>
    </recommendedName>
</protein>
<gene>
    <name evidence="3" type="ORF">Pan54_25450</name>
</gene>
<organism evidence="3 4">
    <name type="scientific">Rubinisphaera italica</name>
    <dbReference type="NCBI Taxonomy" id="2527969"/>
    <lineage>
        <taxon>Bacteria</taxon>
        <taxon>Pseudomonadati</taxon>
        <taxon>Planctomycetota</taxon>
        <taxon>Planctomycetia</taxon>
        <taxon>Planctomycetales</taxon>
        <taxon>Planctomycetaceae</taxon>
        <taxon>Rubinisphaera</taxon>
    </lineage>
</organism>
<name>A0A5C5XGD1_9PLAN</name>
<dbReference type="OrthoDB" id="207767at2"/>
<feature type="region of interest" description="Disordered" evidence="1">
    <location>
        <begin position="178"/>
        <end position="202"/>
    </location>
</feature>
<keyword evidence="2" id="KW-0472">Membrane</keyword>
<feature type="region of interest" description="Disordered" evidence="1">
    <location>
        <begin position="47"/>
        <end position="71"/>
    </location>
</feature>
<evidence type="ECO:0000256" key="1">
    <source>
        <dbReference type="SAM" id="MobiDB-lite"/>
    </source>
</evidence>
<keyword evidence="2" id="KW-0812">Transmembrane</keyword>
<reference evidence="3 4" key="1">
    <citation type="submission" date="2019-02" db="EMBL/GenBank/DDBJ databases">
        <title>Deep-cultivation of Planctomycetes and their phenomic and genomic characterization uncovers novel biology.</title>
        <authorList>
            <person name="Wiegand S."/>
            <person name="Jogler M."/>
            <person name="Boedeker C."/>
            <person name="Pinto D."/>
            <person name="Vollmers J."/>
            <person name="Rivas-Marin E."/>
            <person name="Kohn T."/>
            <person name="Peeters S.H."/>
            <person name="Heuer A."/>
            <person name="Rast P."/>
            <person name="Oberbeckmann S."/>
            <person name="Bunk B."/>
            <person name="Jeske O."/>
            <person name="Meyerdierks A."/>
            <person name="Storesund J.E."/>
            <person name="Kallscheuer N."/>
            <person name="Luecker S."/>
            <person name="Lage O.M."/>
            <person name="Pohl T."/>
            <person name="Merkel B.J."/>
            <person name="Hornburger P."/>
            <person name="Mueller R.-W."/>
            <person name="Bruemmer F."/>
            <person name="Labrenz M."/>
            <person name="Spormann A.M."/>
            <person name="Op Den Camp H."/>
            <person name="Overmann J."/>
            <person name="Amann R."/>
            <person name="Jetten M.S.M."/>
            <person name="Mascher T."/>
            <person name="Medema M.H."/>
            <person name="Devos D.P."/>
            <person name="Kaster A.-K."/>
            <person name="Ovreas L."/>
            <person name="Rohde M."/>
            <person name="Galperin M.Y."/>
            <person name="Jogler C."/>
        </authorList>
    </citation>
    <scope>NUCLEOTIDE SEQUENCE [LARGE SCALE GENOMIC DNA]</scope>
    <source>
        <strain evidence="3 4">Pan54</strain>
    </source>
</reference>
<dbReference type="Gene3D" id="1.25.40.10">
    <property type="entry name" value="Tetratricopeptide repeat domain"/>
    <property type="match status" value="1"/>
</dbReference>
<evidence type="ECO:0008006" key="5">
    <source>
        <dbReference type="Google" id="ProtNLM"/>
    </source>
</evidence>